<reference evidence="3 4" key="1">
    <citation type="submission" date="2020-08" db="EMBL/GenBank/DDBJ databases">
        <title>Sequencing the genomes of 1000 actinobacteria strains.</title>
        <authorList>
            <person name="Klenk H.-P."/>
        </authorList>
    </citation>
    <scope>NUCLEOTIDE SEQUENCE [LARGE SCALE GENOMIC DNA]</scope>
    <source>
        <strain evidence="3 4">DSM 105369</strain>
    </source>
</reference>
<evidence type="ECO:0000256" key="1">
    <source>
        <dbReference type="SAM" id="MobiDB-lite"/>
    </source>
</evidence>
<dbReference type="Proteomes" id="UP000559182">
    <property type="component" value="Unassembled WGS sequence"/>
</dbReference>
<gene>
    <name evidence="3" type="ORF">FHU39_002157</name>
</gene>
<dbReference type="RefSeq" id="WP_183320322.1">
    <property type="nucleotide sequence ID" value="NZ_JACHVQ010000001.1"/>
</dbReference>
<evidence type="ECO:0000313" key="4">
    <source>
        <dbReference type="Proteomes" id="UP000559182"/>
    </source>
</evidence>
<keyword evidence="4" id="KW-1185">Reference proteome</keyword>
<feature type="chain" id="PRO_5039592253" description="Lipoprotein" evidence="2">
    <location>
        <begin position="23"/>
        <end position="198"/>
    </location>
</feature>
<dbReference type="EMBL" id="JACHVQ010000001">
    <property type="protein sequence ID" value="MBB2892173.1"/>
    <property type="molecule type" value="Genomic_DNA"/>
</dbReference>
<dbReference type="AlphaFoldDB" id="A0A839N7P7"/>
<evidence type="ECO:0000256" key="2">
    <source>
        <dbReference type="SAM" id="SignalP"/>
    </source>
</evidence>
<proteinExistence type="predicted"/>
<evidence type="ECO:0008006" key="5">
    <source>
        <dbReference type="Google" id="ProtNLM"/>
    </source>
</evidence>
<name>A0A839N7P7_9MICO</name>
<evidence type="ECO:0000313" key="3">
    <source>
        <dbReference type="EMBL" id="MBB2892173.1"/>
    </source>
</evidence>
<feature type="compositionally biased region" description="Low complexity" evidence="1">
    <location>
        <begin position="29"/>
        <end position="45"/>
    </location>
</feature>
<comment type="caution">
    <text evidence="3">The sequence shown here is derived from an EMBL/GenBank/DDBJ whole genome shotgun (WGS) entry which is preliminary data.</text>
</comment>
<organism evidence="3 4">
    <name type="scientific">Flexivirga oryzae</name>
    <dbReference type="NCBI Taxonomy" id="1794944"/>
    <lineage>
        <taxon>Bacteria</taxon>
        <taxon>Bacillati</taxon>
        <taxon>Actinomycetota</taxon>
        <taxon>Actinomycetes</taxon>
        <taxon>Micrococcales</taxon>
        <taxon>Dermacoccaceae</taxon>
        <taxon>Flexivirga</taxon>
    </lineage>
</organism>
<protein>
    <recommendedName>
        <fullName evidence="5">Lipoprotein</fullName>
    </recommendedName>
</protein>
<sequence length="198" mass="20654">MTKAMRMAGATLAMGSVLLASACGSSDGGKAPSTTATPSPGTKSSMPPPKPARSSTTTSTDPLAKKKAAAIAAVVAFWKKVDALEANPKGDLTSLDLVARGQQLAQWQYNIGAERQRGETGKGSFRVLHPVASSTSDPATYRVNACLDGTNFHLVKKSGKPVSKPSGAPHRVNYGYGVTQDPKTSKWYVTTEKVLGTC</sequence>
<dbReference type="PROSITE" id="PS51257">
    <property type="entry name" value="PROKAR_LIPOPROTEIN"/>
    <property type="match status" value="1"/>
</dbReference>
<feature type="signal peptide" evidence="2">
    <location>
        <begin position="1"/>
        <end position="22"/>
    </location>
</feature>
<keyword evidence="2" id="KW-0732">Signal</keyword>
<feature type="region of interest" description="Disordered" evidence="1">
    <location>
        <begin position="23"/>
        <end position="63"/>
    </location>
</feature>
<accession>A0A839N7P7</accession>